<keyword evidence="2" id="KW-0489">Methyltransferase</keyword>
<comment type="caution">
    <text evidence="2">The sequence shown here is derived from an EMBL/GenBank/DDBJ whole genome shotgun (WGS) entry which is preliminary data.</text>
</comment>
<sequence>MALYRLYCMWLLIPLIVSGDEFESPLKSAVNDADVDADDEQCSVGLQEFSLAIDGDLTLQLLQASSAFQGVEHDVTGTVVWGASVCLARFLAKKTGSILRNKISLELGCGCGLPSLVASKKGVSKRVIATDLEPATLEQLDSVAKLNGLQEDLLELFQLDWKDSYDSSDGNNDVGLRMLEDDEKLLQADVILASDVIYHNSMVDPFVQTIDKYLDSTGRAFLALRNTRQGVATLWQKAMPEKGFELVESVSCDAYLAGGSEASDAEATTVPREFQNEANRHRWHGDHTIYVFQWKTSGDRAA</sequence>
<protein>
    <submittedName>
        <fullName evidence="2">Methyltransferase</fullName>
    </submittedName>
</protein>
<keyword evidence="1" id="KW-0732">Signal</keyword>
<dbReference type="GO" id="GO:0008168">
    <property type="term" value="F:methyltransferase activity"/>
    <property type="evidence" value="ECO:0007669"/>
    <property type="project" value="UniProtKB-KW"/>
</dbReference>
<evidence type="ECO:0000313" key="3">
    <source>
        <dbReference type="Proteomes" id="UP001153069"/>
    </source>
</evidence>
<dbReference type="CDD" id="cd02440">
    <property type="entry name" value="AdoMet_MTases"/>
    <property type="match status" value="1"/>
</dbReference>
<keyword evidence="3" id="KW-1185">Reference proteome</keyword>
<dbReference type="AlphaFoldDB" id="A0A9N8EG47"/>
<dbReference type="Gene3D" id="3.40.50.150">
    <property type="entry name" value="Vaccinia Virus protein VP39"/>
    <property type="match status" value="1"/>
</dbReference>
<dbReference type="Pfam" id="PF10294">
    <property type="entry name" value="Methyltransf_16"/>
    <property type="match status" value="1"/>
</dbReference>
<name>A0A9N8EG47_9STRA</name>
<dbReference type="EMBL" id="CAICTM010001072">
    <property type="protein sequence ID" value="CAB9520113.1"/>
    <property type="molecule type" value="Genomic_DNA"/>
</dbReference>
<organism evidence="2 3">
    <name type="scientific">Seminavis robusta</name>
    <dbReference type="NCBI Taxonomy" id="568900"/>
    <lineage>
        <taxon>Eukaryota</taxon>
        <taxon>Sar</taxon>
        <taxon>Stramenopiles</taxon>
        <taxon>Ochrophyta</taxon>
        <taxon>Bacillariophyta</taxon>
        <taxon>Bacillariophyceae</taxon>
        <taxon>Bacillariophycidae</taxon>
        <taxon>Naviculales</taxon>
        <taxon>Naviculaceae</taxon>
        <taxon>Seminavis</taxon>
    </lineage>
</organism>
<dbReference type="InterPro" id="IPR019410">
    <property type="entry name" value="Methyltransf_16"/>
</dbReference>
<accession>A0A9N8EG47</accession>
<dbReference type="InterPro" id="IPR029063">
    <property type="entry name" value="SAM-dependent_MTases_sf"/>
</dbReference>
<evidence type="ECO:0000256" key="1">
    <source>
        <dbReference type="SAM" id="SignalP"/>
    </source>
</evidence>
<reference evidence="2" key="1">
    <citation type="submission" date="2020-06" db="EMBL/GenBank/DDBJ databases">
        <authorList>
            <consortium name="Plant Systems Biology data submission"/>
        </authorList>
    </citation>
    <scope>NUCLEOTIDE SEQUENCE</scope>
    <source>
        <strain evidence="2">D6</strain>
    </source>
</reference>
<proteinExistence type="predicted"/>
<dbReference type="SUPFAM" id="SSF53335">
    <property type="entry name" value="S-adenosyl-L-methionine-dependent methyltransferases"/>
    <property type="match status" value="1"/>
</dbReference>
<dbReference type="GO" id="GO:0032259">
    <property type="term" value="P:methylation"/>
    <property type="evidence" value="ECO:0007669"/>
    <property type="project" value="UniProtKB-KW"/>
</dbReference>
<dbReference type="Proteomes" id="UP001153069">
    <property type="component" value="Unassembled WGS sequence"/>
</dbReference>
<feature type="signal peptide" evidence="1">
    <location>
        <begin position="1"/>
        <end position="19"/>
    </location>
</feature>
<evidence type="ECO:0000313" key="2">
    <source>
        <dbReference type="EMBL" id="CAB9520113.1"/>
    </source>
</evidence>
<gene>
    <name evidence="2" type="ORF">SEMRO_1074_G238340.1</name>
</gene>
<feature type="chain" id="PRO_5040474943" evidence="1">
    <location>
        <begin position="20"/>
        <end position="302"/>
    </location>
</feature>
<dbReference type="OrthoDB" id="443981at2759"/>
<dbReference type="PANTHER" id="PTHR14614">
    <property type="entry name" value="HEPATOCELLULAR CARCINOMA-ASSOCIATED ANTIGEN"/>
    <property type="match status" value="1"/>
</dbReference>
<keyword evidence="2" id="KW-0808">Transferase</keyword>